<dbReference type="VEuPathDB" id="TriTrypDB:ECC02_001579"/>
<dbReference type="VEuPathDB" id="TriTrypDB:BCY84_22030"/>
<organism evidence="3 4">
    <name type="scientific">Trypanosoma cruzi</name>
    <dbReference type="NCBI Taxonomy" id="5693"/>
    <lineage>
        <taxon>Eukaryota</taxon>
        <taxon>Discoba</taxon>
        <taxon>Euglenozoa</taxon>
        <taxon>Kinetoplastea</taxon>
        <taxon>Metakinetoplastina</taxon>
        <taxon>Trypanosomatida</taxon>
        <taxon>Trypanosomatidae</taxon>
        <taxon>Trypanosoma</taxon>
        <taxon>Schizotrypanum</taxon>
    </lineage>
</organism>
<feature type="region of interest" description="Disordered" evidence="1">
    <location>
        <begin position="302"/>
        <end position="347"/>
    </location>
</feature>
<sequence length="347" mass="38049">MDGVEIPADFYRCQFQSVFFFAFFLLLSLYPLFFFSFFCLMSLAQLFSVGNICVLPWPGINRDNLASYTLGGSVSAFFFFFLQFIYFSYAGGGLVMERCLLLSAWPTLHEREVKEASEFVRSSSVSRRDSMALSLNHAGAFPSASHSGTHRGSFATMLATGSRAASPHPHDPCATPPPGIRCLDLPEHYHARDTRKNKSAVNDYDEDEDDGAYRSGSCSRCLSRASSFSLGAGGMTPLAWKMSSSMNGESPSCRATESPCSAFAQEHLVATAVMERRVNRMAGGISFQGMTPMDALLAGRLAPPDRREGQQELDEGGDARGVSPPFRERSMAPAELVAERTGRQQPR</sequence>
<proteinExistence type="predicted"/>
<dbReference type="Proteomes" id="UP000583944">
    <property type="component" value="Unassembled WGS sequence"/>
</dbReference>
<dbReference type="EMBL" id="JABDHM010000007">
    <property type="protein sequence ID" value="KAF5225401.1"/>
    <property type="molecule type" value="Genomic_DNA"/>
</dbReference>
<name>A0A7J6YF77_TRYCR</name>
<feature type="transmembrane region" description="Helical" evidence="2">
    <location>
        <begin position="20"/>
        <end position="44"/>
    </location>
</feature>
<comment type="caution">
    <text evidence="3">The sequence shown here is derived from an EMBL/GenBank/DDBJ whole genome shotgun (WGS) entry which is preliminary data.</text>
</comment>
<keyword evidence="2" id="KW-1133">Transmembrane helix</keyword>
<gene>
    <name evidence="3" type="ORF">ECC02_001579</name>
</gene>
<reference evidence="3 4" key="1">
    <citation type="journal article" date="2019" name="Genome Biol. Evol.">
        <title>Nanopore Sequencing Significantly Improves Genome Assembly of the Protozoan Parasite Trypanosoma cruzi.</title>
        <authorList>
            <person name="Diaz-Viraque F."/>
            <person name="Pita S."/>
            <person name="Greif G."/>
            <person name="de Souza R.C.M."/>
            <person name="Iraola G."/>
            <person name="Robello C."/>
        </authorList>
    </citation>
    <scope>NUCLEOTIDE SEQUENCE [LARGE SCALE GENOMIC DNA]</scope>
    <source>
        <strain evidence="3 4">Berenice</strain>
    </source>
</reference>
<protein>
    <recommendedName>
        <fullName evidence="5">Transmembrane protein</fullName>
    </recommendedName>
</protein>
<feature type="transmembrane region" description="Helical" evidence="2">
    <location>
        <begin position="65"/>
        <end position="89"/>
    </location>
</feature>
<dbReference type="AlphaFoldDB" id="A0A7J6YF77"/>
<evidence type="ECO:0000256" key="2">
    <source>
        <dbReference type="SAM" id="Phobius"/>
    </source>
</evidence>
<evidence type="ECO:0000313" key="4">
    <source>
        <dbReference type="Proteomes" id="UP000583944"/>
    </source>
</evidence>
<evidence type="ECO:0000256" key="1">
    <source>
        <dbReference type="SAM" id="MobiDB-lite"/>
    </source>
</evidence>
<evidence type="ECO:0008006" key="5">
    <source>
        <dbReference type="Google" id="ProtNLM"/>
    </source>
</evidence>
<feature type="region of interest" description="Disordered" evidence="1">
    <location>
        <begin position="193"/>
        <end position="216"/>
    </location>
</feature>
<feature type="compositionally biased region" description="Basic and acidic residues" evidence="1">
    <location>
        <begin position="337"/>
        <end position="347"/>
    </location>
</feature>
<keyword evidence="2" id="KW-0472">Membrane</keyword>
<accession>A0A7J6YF77</accession>
<evidence type="ECO:0000313" key="3">
    <source>
        <dbReference type="EMBL" id="KAF5225401.1"/>
    </source>
</evidence>
<keyword evidence="2" id="KW-0812">Transmembrane</keyword>